<feature type="compositionally biased region" description="Low complexity" evidence="4">
    <location>
        <begin position="554"/>
        <end position="570"/>
    </location>
</feature>
<feature type="compositionally biased region" description="Acidic residues" evidence="4">
    <location>
        <begin position="336"/>
        <end position="346"/>
    </location>
</feature>
<accession>W7AR30</accession>
<keyword evidence="2" id="KW-0863">Zinc-finger</keyword>
<feature type="compositionally biased region" description="Low complexity" evidence="4">
    <location>
        <begin position="139"/>
        <end position="154"/>
    </location>
</feature>
<feature type="region of interest" description="Disordered" evidence="4">
    <location>
        <begin position="923"/>
        <end position="1040"/>
    </location>
</feature>
<dbReference type="PROSITE" id="PS50006">
    <property type="entry name" value="FHA_DOMAIN"/>
    <property type="match status" value="1"/>
</dbReference>
<feature type="compositionally biased region" description="Polar residues" evidence="4">
    <location>
        <begin position="361"/>
        <end position="382"/>
    </location>
</feature>
<keyword evidence="8" id="KW-1185">Reference proteome</keyword>
<evidence type="ECO:0000259" key="5">
    <source>
        <dbReference type="PROSITE" id="PS50006"/>
    </source>
</evidence>
<dbReference type="InterPro" id="IPR000253">
    <property type="entry name" value="FHA_dom"/>
</dbReference>
<evidence type="ECO:0000256" key="2">
    <source>
        <dbReference type="ARBA" id="ARBA00022771"/>
    </source>
</evidence>
<feature type="domain" description="FHA" evidence="5">
    <location>
        <begin position="776"/>
        <end position="825"/>
    </location>
</feature>
<dbReference type="Pfam" id="PF12906">
    <property type="entry name" value="RINGv"/>
    <property type="match status" value="1"/>
</dbReference>
<reference evidence="7 8" key="1">
    <citation type="submission" date="2013-02" db="EMBL/GenBank/DDBJ databases">
        <title>The Genome Sequence of Plasmodium inui San Antonio 1.</title>
        <authorList>
            <consortium name="The Broad Institute Genome Sequencing Platform"/>
            <consortium name="The Broad Institute Genome Sequencing Center for Infectious Disease"/>
            <person name="Neafsey D."/>
            <person name="Cheeseman I."/>
            <person name="Volkman S."/>
            <person name="Adams J."/>
            <person name="Walker B."/>
            <person name="Young S.K."/>
            <person name="Zeng Q."/>
            <person name="Gargeya S."/>
            <person name="Fitzgerald M."/>
            <person name="Haas B."/>
            <person name="Abouelleil A."/>
            <person name="Alvarado L."/>
            <person name="Arachchi H.M."/>
            <person name="Berlin A.M."/>
            <person name="Chapman S.B."/>
            <person name="Dewar J."/>
            <person name="Goldberg J."/>
            <person name="Griggs A."/>
            <person name="Gujja S."/>
            <person name="Hansen M."/>
            <person name="Howarth C."/>
            <person name="Imamovic A."/>
            <person name="Larimer J."/>
            <person name="McCowan C."/>
            <person name="Murphy C."/>
            <person name="Neiman D."/>
            <person name="Pearson M."/>
            <person name="Priest M."/>
            <person name="Roberts A."/>
            <person name="Saif S."/>
            <person name="Shea T."/>
            <person name="Sisk P."/>
            <person name="Sykes S."/>
            <person name="Wortman J."/>
            <person name="Nusbaum C."/>
            <person name="Birren B."/>
        </authorList>
    </citation>
    <scope>NUCLEOTIDE SEQUENCE [LARGE SCALE GENOMIC DNA]</scope>
    <source>
        <strain evidence="7 8">San Antonio 1</strain>
    </source>
</reference>
<dbReference type="Proteomes" id="UP000030640">
    <property type="component" value="Unassembled WGS sequence"/>
</dbReference>
<gene>
    <name evidence="7" type="ORF">C922_01533</name>
</gene>
<feature type="region of interest" description="Disordered" evidence="4">
    <location>
        <begin position="107"/>
        <end position="180"/>
    </location>
</feature>
<dbReference type="SMART" id="SM00240">
    <property type="entry name" value="FHA"/>
    <property type="match status" value="1"/>
</dbReference>
<feature type="compositionally biased region" description="Polar residues" evidence="4">
    <location>
        <begin position="544"/>
        <end position="553"/>
    </location>
</feature>
<evidence type="ECO:0000313" key="8">
    <source>
        <dbReference type="Proteomes" id="UP000030640"/>
    </source>
</evidence>
<dbReference type="OrthoDB" id="264354at2759"/>
<dbReference type="InterPro" id="IPR008984">
    <property type="entry name" value="SMAD_FHA_dom_sf"/>
</dbReference>
<feature type="domain" description="RING-CH-type" evidence="6">
    <location>
        <begin position="656"/>
        <end position="732"/>
    </location>
</feature>
<feature type="region of interest" description="Disordered" evidence="4">
    <location>
        <begin position="406"/>
        <end position="512"/>
    </location>
</feature>
<evidence type="ECO:0000313" key="7">
    <source>
        <dbReference type="EMBL" id="EUD67921.1"/>
    </source>
</evidence>
<dbReference type="EMBL" id="KI965464">
    <property type="protein sequence ID" value="EUD67921.1"/>
    <property type="molecule type" value="Genomic_DNA"/>
</dbReference>
<feature type="compositionally biased region" description="Basic and acidic residues" evidence="4">
    <location>
        <begin position="455"/>
        <end position="469"/>
    </location>
</feature>
<dbReference type="AlphaFoldDB" id="W7AR30"/>
<feature type="compositionally biased region" description="Basic and acidic residues" evidence="4">
    <location>
        <begin position="167"/>
        <end position="176"/>
    </location>
</feature>
<feature type="region of interest" description="Disordered" evidence="4">
    <location>
        <begin position="336"/>
        <end position="382"/>
    </location>
</feature>
<dbReference type="CDD" id="cd16495">
    <property type="entry name" value="RING_CH-C4HC3_MARCH"/>
    <property type="match status" value="1"/>
</dbReference>
<dbReference type="GO" id="GO:0008270">
    <property type="term" value="F:zinc ion binding"/>
    <property type="evidence" value="ECO:0007669"/>
    <property type="project" value="UniProtKB-KW"/>
</dbReference>
<name>W7AR30_9APIC</name>
<evidence type="ECO:0000256" key="4">
    <source>
        <dbReference type="SAM" id="MobiDB-lite"/>
    </source>
</evidence>
<dbReference type="Gene3D" id="2.60.200.20">
    <property type="match status" value="1"/>
</dbReference>
<dbReference type="PROSITE" id="PS51292">
    <property type="entry name" value="ZF_RING_CH"/>
    <property type="match status" value="1"/>
</dbReference>
<feature type="compositionally biased region" description="Polar residues" evidence="4">
    <location>
        <begin position="952"/>
        <end position="979"/>
    </location>
</feature>
<keyword evidence="3" id="KW-0862">Zinc</keyword>
<dbReference type="SMART" id="SM00744">
    <property type="entry name" value="RINGv"/>
    <property type="match status" value="1"/>
</dbReference>
<dbReference type="CDD" id="cd00060">
    <property type="entry name" value="FHA"/>
    <property type="match status" value="1"/>
</dbReference>
<dbReference type="GeneID" id="20036807"/>
<feature type="region of interest" description="Disordered" evidence="4">
    <location>
        <begin position="525"/>
        <end position="585"/>
    </location>
</feature>
<dbReference type="PANTHER" id="PTHR46210">
    <property type="entry name" value="FHA DOMAIN-CONTAINING PROTEIN"/>
    <property type="match status" value="1"/>
</dbReference>
<proteinExistence type="predicted"/>
<evidence type="ECO:0000256" key="1">
    <source>
        <dbReference type="ARBA" id="ARBA00022723"/>
    </source>
</evidence>
<dbReference type="RefSeq" id="XP_008815358.1">
    <property type="nucleotide sequence ID" value="XM_008817136.1"/>
</dbReference>
<sequence>MINGRKNRSVKTKNYIINVNCYTWINNSHGLFDYESENFYKKCFKIKCLYNYYYILKDDINVEIKNEEEINKIMLNNSSMKLICKIKYINNNYQLIPCIESKSEGSSTAGGTAVGEPHGSNNVVNRDNSEYGGDGEGNIGSNNVGNSDSNNARNSGDNRGGNSVLNDSRDDGDHGDSGGNDAENFWVIVKYLKNKSSILHEDDIIKLGRVKLKIKKIITNVQQEREYNKSLSPFDDDECETDIPEMVGLACNGPGDIGGGDTGHGVVPHRMPTPRMEHTTGDNALIDKNNPSNNYVSGSINPNVSLYSSQRQEDENICINCGAASNDVEDGYNLYDDVDEGDDVSDAVEGSELPRDGQSFLGRSTNSNIGEQNRPQESDINLAGNNSYVDDFYLVKGNVLNGELNGECRTGGGRGAQSKNRQNEDDVAVVSESPFRSVLSHPSNGKTQNGGGSLIDKHTTEASRARKQDSGAANRLLETKSNCSGAISEIDNDGGGTNSKRDKPEGGLNQSENAATDKHAALSNLEQPPYDSHGGHSSCSMSSPNLGNLTGEISSIRSNASRNNAPSGRAQRGGGDNTSNSSNNVVNFVHCSNQLGNINENEDGRSGSNNEDSFRFMRKRTTCMSMSCASKENVASTTDYENIQSKDMTQRNKGEGGTPSLYNCRICLCEYENENNPLISPCKCKGSMKYVHLNCIRTWMRGRLSIRSESSSYSFFWKQLNCELCKFPYPTYIFSQNRYLELYEIPKPELPYIIIELMNDRNRGFYIVSLANTKCVRMGRGHDTDVRVNDISVSRFHAMIKFCNGNFYIEDCKSKFGTLIQIRKPVFFNIRRNKFIALQVGRTVMYVYMKRKNWISLPICLKLSKTKDEDVSTLDNFSSKLIIDNNMQLENSNFEYNRDGEAESANYERANEVVENPMVDNPMVDNPMMDNPVADAGDASVLGDLGPEDLNVANTHNNSSAQNLNLDSTGSIENTTPSAPSGAPRNPDEAVKSTDPYGSGGVTNRAGNGASNGGGNSAGNSTHSSVSRNVVNGGVVPGYY</sequence>
<dbReference type="SUPFAM" id="SSF57850">
    <property type="entry name" value="RING/U-box"/>
    <property type="match status" value="1"/>
</dbReference>
<evidence type="ECO:0008006" key="9">
    <source>
        <dbReference type="Google" id="ProtNLM"/>
    </source>
</evidence>
<dbReference type="InterPro" id="IPR011016">
    <property type="entry name" value="Znf_RING-CH"/>
</dbReference>
<feature type="compositionally biased region" description="Low complexity" evidence="4">
    <location>
        <begin position="1018"/>
        <end position="1034"/>
    </location>
</feature>
<evidence type="ECO:0000259" key="6">
    <source>
        <dbReference type="PROSITE" id="PS51292"/>
    </source>
</evidence>
<evidence type="ECO:0000256" key="3">
    <source>
        <dbReference type="ARBA" id="ARBA00022833"/>
    </source>
</evidence>
<dbReference type="PANTHER" id="PTHR46210:SF1">
    <property type="entry name" value="FHA DOMAIN-CONTAINING PROTEIN"/>
    <property type="match status" value="1"/>
</dbReference>
<dbReference type="SUPFAM" id="SSF49879">
    <property type="entry name" value="SMAD/FHA domain"/>
    <property type="match status" value="1"/>
</dbReference>
<dbReference type="InterPro" id="IPR013083">
    <property type="entry name" value="Znf_RING/FYVE/PHD"/>
</dbReference>
<protein>
    <recommendedName>
        <fullName evidence="9">FHA domain-containing protein</fullName>
    </recommendedName>
</protein>
<keyword evidence="1" id="KW-0479">Metal-binding</keyword>
<dbReference type="VEuPathDB" id="PlasmoDB:C922_01533"/>
<feature type="compositionally biased region" description="Polar residues" evidence="4">
    <location>
        <begin position="155"/>
        <end position="165"/>
    </location>
</feature>
<organism evidence="7 8">
    <name type="scientific">Plasmodium inui San Antonio 1</name>
    <dbReference type="NCBI Taxonomy" id="1237626"/>
    <lineage>
        <taxon>Eukaryota</taxon>
        <taxon>Sar</taxon>
        <taxon>Alveolata</taxon>
        <taxon>Apicomplexa</taxon>
        <taxon>Aconoidasida</taxon>
        <taxon>Haemosporida</taxon>
        <taxon>Plasmodiidae</taxon>
        <taxon>Plasmodium</taxon>
        <taxon>Plasmodium (Plasmodium)</taxon>
    </lineage>
</organism>
<dbReference type="Gene3D" id="3.30.40.10">
    <property type="entry name" value="Zinc/RING finger domain, C3HC4 (zinc finger)"/>
    <property type="match status" value="1"/>
</dbReference>
<dbReference type="Pfam" id="PF00498">
    <property type="entry name" value="FHA"/>
    <property type="match status" value="1"/>
</dbReference>